<proteinExistence type="predicted"/>
<name>A0A0P9LI35_9PSED</name>
<sequence>MQKVESLMLESVDTTRCAKLPECSPQGKRYGPHGAGTLPQLKAC</sequence>
<reference evidence="2 3" key="1">
    <citation type="submission" date="2018-08" db="EMBL/GenBank/DDBJ databases">
        <title>Recombination of ecologically and evolutionarily significant loci maintains genetic cohesion in the Pseudomonas syringae species complex.</title>
        <authorList>
            <person name="Dillon M."/>
            <person name="Thakur S."/>
            <person name="Almeida R.N.D."/>
            <person name="Weir B.S."/>
            <person name="Guttman D.S."/>
        </authorList>
    </citation>
    <scope>NUCLEOTIDE SEQUENCE [LARGE SCALE GENOMIC DNA]</scope>
    <source>
        <strain evidence="2 3">ICMP 12341</strain>
    </source>
</reference>
<feature type="region of interest" description="Disordered" evidence="1">
    <location>
        <begin position="24"/>
        <end position="44"/>
    </location>
</feature>
<dbReference type="EMBL" id="RBOV01000406">
    <property type="protein sequence ID" value="RMN06602.1"/>
    <property type="molecule type" value="Genomic_DNA"/>
</dbReference>
<comment type="caution">
    <text evidence="2">The sequence shown here is derived from an EMBL/GenBank/DDBJ whole genome shotgun (WGS) entry which is preliminary data.</text>
</comment>
<evidence type="ECO:0000313" key="2">
    <source>
        <dbReference type="EMBL" id="RMN06602.1"/>
    </source>
</evidence>
<accession>A0A0P9LI35</accession>
<evidence type="ECO:0000256" key="1">
    <source>
        <dbReference type="SAM" id="MobiDB-lite"/>
    </source>
</evidence>
<gene>
    <name evidence="2" type="ORF">ALQ65_102319</name>
</gene>
<protein>
    <submittedName>
        <fullName evidence="2">Uncharacterized protein</fullName>
    </submittedName>
</protein>
<dbReference type="Proteomes" id="UP000271468">
    <property type="component" value="Unassembled WGS sequence"/>
</dbReference>
<evidence type="ECO:0000313" key="3">
    <source>
        <dbReference type="Proteomes" id="UP000271468"/>
    </source>
</evidence>
<dbReference type="AlphaFoldDB" id="A0A0P9LI35"/>
<organism evidence="2 3">
    <name type="scientific">Pseudomonas syringae pv. coriandricola</name>
    <dbReference type="NCBI Taxonomy" id="264453"/>
    <lineage>
        <taxon>Bacteria</taxon>
        <taxon>Pseudomonadati</taxon>
        <taxon>Pseudomonadota</taxon>
        <taxon>Gammaproteobacteria</taxon>
        <taxon>Pseudomonadales</taxon>
        <taxon>Pseudomonadaceae</taxon>
        <taxon>Pseudomonas</taxon>
    </lineage>
</organism>